<reference evidence="2 3" key="1">
    <citation type="submission" date="2015-08" db="EMBL/GenBank/DDBJ databases">
        <authorList>
            <person name="Babu N.S."/>
            <person name="Beckwith C.J."/>
            <person name="Beseler K.G."/>
            <person name="Brison A."/>
            <person name="Carone J.V."/>
            <person name="Caskin T.P."/>
            <person name="Diamond M."/>
            <person name="Durham M.E."/>
            <person name="Foxe J.M."/>
            <person name="Go M."/>
            <person name="Henderson B.A."/>
            <person name="Jones I.B."/>
            <person name="McGettigan J.A."/>
            <person name="Micheletti S.J."/>
            <person name="Nasrallah M.E."/>
            <person name="Ortiz D."/>
            <person name="Piller C.R."/>
            <person name="Privatt S.R."/>
            <person name="Schneider S.L."/>
            <person name="Sharp S."/>
            <person name="Smith T.C."/>
            <person name="Stanton J.D."/>
            <person name="Ullery H.E."/>
            <person name="Wilson R.J."/>
            <person name="Serrano M.G."/>
            <person name="Buck G."/>
            <person name="Lee V."/>
            <person name="Wang Y."/>
            <person name="Carvalho R."/>
            <person name="Voegtly L."/>
            <person name="Shi R."/>
            <person name="Duckworth R."/>
            <person name="Johnson A."/>
            <person name="Loviza R."/>
            <person name="Walstead R."/>
            <person name="Shah Z."/>
            <person name="Kiflezghi M."/>
            <person name="Wade K."/>
            <person name="Ball S.L."/>
            <person name="Bradley K.W."/>
            <person name="Asai D.J."/>
            <person name="Bowman C.A."/>
            <person name="Russell D.A."/>
            <person name="Pope W.H."/>
            <person name="Jacobs-Sera D."/>
            <person name="Hendrix R.W."/>
            <person name="Hatfull G.F."/>
        </authorList>
    </citation>
    <scope>NUCLEOTIDE SEQUENCE [LARGE SCALE GENOMIC DNA]</scope>
    <source>
        <strain evidence="2 3">DSM 27710</strain>
    </source>
</reference>
<evidence type="ECO:0000313" key="2">
    <source>
        <dbReference type="EMBL" id="AKU89615.1"/>
    </source>
</evidence>
<evidence type="ECO:0000313" key="3">
    <source>
        <dbReference type="Proteomes" id="UP000055590"/>
    </source>
</evidence>
<dbReference type="AlphaFoldDB" id="A0A0K1P7X1"/>
<gene>
    <name evidence="2" type="ORF">AKJ08_0002</name>
</gene>
<evidence type="ECO:0000256" key="1">
    <source>
        <dbReference type="SAM" id="MobiDB-lite"/>
    </source>
</evidence>
<accession>A0A0K1P7X1</accession>
<organism evidence="2 3">
    <name type="scientific">Vulgatibacter incomptus</name>
    <dbReference type="NCBI Taxonomy" id="1391653"/>
    <lineage>
        <taxon>Bacteria</taxon>
        <taxon>Pseudomonadati</taxon>
        <taxon>Myxococcota</taxon>
        <taxon>Myxococcia</taxon>
        <taxon>Myxococcales</taxon>
        <taxon>Cystobacterineae</taxon>
        <taxon>Vulgatibacteraceae</taxon>
        <taxon>Vulgatibacter</taxon>
    </lineage>
</organism>
<proteinExistence type="predicted"/>
<dbReference type="KEGG" id="vin:AKJ08_0002"/>
<dbReference type="RefSeq" id="WP_276202182.1">
    <property type="nucleotide sequence ID" value="NZ_CP012332.1"/>
</dbReference>
<protein>
    <submittedName>
        <fullName evidence="2">Uncharacterized protein</fullName>
    </submittedName>
</protein>
<dbReference type="Proteomes" id="UP000055590">
    <property type="component" value="Chromosome"/>
</dbReference>
<dbReference type="EMBL" id="CP012332">
    <property type="protein sequence ID" value="AKU89615.1"/>
    <property type="molecule type" value="Genomic_DNA"/>
</dbReference>
<keyword evidence="3" id="KW-1185">Reference proteome</keyword>
<sequence>MLLLVFGAARTAEQRRLRRTQERLSAARRQARDQGGSQGSSSLG</sequence>
<feature type="region of interest" description="Disordered" evidence="1">
    <location>
        <begin position="15"/>
        <end position="44"/>
    </location>
</feature>
<name>A0A0K1P7X1_9BACT</name>
<feature type="compositionally biased region" description="Low complexity" evidence="1">
    <location>
        <begin position="23"/>
        <end position="44"/>
    </location>
</feature>